<dbReference type="InterPro" id="IPR036179">
    <property type="entry name" value="Ig-like_dom_sf"/>
</dbReference>
<evidence type="ECO:0000256" key="3">
    <source>
        <dbReference type="ARBA" id="ARBA00023157"/>
    </source>
</evidence>
<keyword evidence="1" id="KW-0732">Signal</keyword>
<dbReference type="SUPFAM" id="SSF48726">
    <property type="entry name" value="Immunoglobulin"/>
    <property type="match status" value="5"/>
</dbReference>
<dbReference type="PANTHER" id="PTHR12231:SF253">
    <property type="entry name" value="DPR-INTERACTING PROTEIN ETA, ISOFORM B-RELATED"/>
    <property type="match status" value="1"/>
</dbReference>
<dbReference type="SMART" id="SM00408">
    <property type="entry name" value="IGc2"/>
    <property type="match status" value="3"/>
</dbReference>
<dbReference type="VEuPathDB" id="VectorBase:BGLAX_045179"/>
<dbReference type="Proteomes" id="UP000076420">
    <property type="component" value="Unassembled WGS sequence"/>
</dbReference>
<dbReference type="InterPro" id="IPR051170">
    <property type="entry name" value="Neural/epithelial_adhesion"/>
</dbReference>
<dbReference type="InterPro" id="IPR013783">
    <property type="entry name" value="Ig-like_fold"/>
</dbReference>
<evidence type="ECO:0000256" key="4">
    <source>
        <dbReference type="ARBA" id="ARBA00023319"/>
    </source>
</evidence>
<dbReference type="InterPro" id="IPR007110">
    <property type="entry name" value="Ig-like_dom"/>
</dbReference>
<dbReference type="PROSITE" id="PS50835">
    <property type="entry name" value="IG_LIKE"/>
    <property type="match status" value="3"/>
</dbReference>
<keyword evidence="2" id="KW-0677">Repeat</keyword>
<keyword evidence="4" id="KW-0393">Immunoglobulin domain</keyword>
<dbReference type="AlphaFoldDB" id="A0A2C9M8N4"/>
<feature type="domain" description="Ig-like" evidence="5">
    <location>
        <begin position="67"/>
        <end position="142"/>
    </location>
</feature>
<evidence type="ECO:0000313" key="7">
    <source>
        <dbReference type="Proteomes" id="UP000076420"/>
    </source>
</evidence>
<feature type="domain" description="Ig-like" evidence="5">
    <location>
        <begin position="266"/>
        <end position="356"/>
    </location>
</feature>
<dbReference type="InterPro" id="IPR003599">
    <property type="entry name" value="Ig_sub"/>
</dbReference>
<name>A0A2C9M8N4_BIOGL</name>
<dbReference type="InterPro" id="IPR003598">
    <property type="entry name" value="Ig_sub2"/>
</dbReference>
<dbReference type="EnsemblMetazoa" id="BGLB039817-RA">
    <property type="protein sequence ID" value="BGLB039817-PA"/>
    <property type="gene ID" value="BGLB039817"/>
</dbReference>
<reference evidence="6" key="1">
    <citation type="submission" date="2020-05" db="UniProtKB">
        <authorList>
            <consortium name="EnsemblMetazoa"/>
        </authorList>
    </citation>
    <scope>IDENTIFICATION</scope>
    <source>
        <strain evidence="6">BB02</strain>
    </source>
</reference>
<feature type="domain" description="Ig-like" evidence="5">
    <location>
        <begin position="144"/>
        <end position="234"/>
    </location>
</feature>
<proteinExistence type="predicted"/>
<dbReference type="CDD" id="cd00096">
    <property type="entry name" value="Ig"/>
    <property type="match status" value="1"/>
</dbReference>
<gene>
    <name evidence="6" type="primary">106053034</name>
</gene>
<dbReference type="Gene3D" id="2.60.40.10">
    <property type="entry name" value="Immunoglobulins"/>
    <property type="match status" value="4"/>
</dbReference>
<dbReference type="STRING" id="6526.A0A2C9M8N4"/>
<protein>
    <recommendedName>
        <fullName evidence="5">Ig-like domain-containing protein</fullName>
    </recommendedName>
</protein>
<dbReference type="KEGG" id="bgt:106053034"/>
<dbReference type="PANTHER" id="PTHR12231">
    <property type="entry name" value="CTX-RELATED TYPE I TRANSMEMBRANE PROTEIN"/>
    <property type="match status" value="1"/>
</dbReference>
<organism evidence="6 7">
    <name type="scientific">Biomphalaria glabrata</name>
    <name type="common">Bloodfluke planorb</name>
    <name type="synonym">Freshwater snail</name>
    <dbReference type="NCBI Taxonomy" id="6526"/>
    <lineage>
        <taxon>Eukaryota</taxon>
        <taxon>Metazoa</taxon>
        <taxon>Spiralia</taxon>
        <taxon>Lophotrochozoa</taxon>
        <taxon>Mollusca</taxon>
        <taxon>Gastropoda</taxon>
        <taxon>Heterobranchia</taxon>
        <taxon>Euthyneura</taxon>
        <taxon>Panpulmonata</taxon>
        <taxon>Hygrophila</taxon>
        <taxon>Lymnaeoidea</taxon>
        <taxon>Planorbidae</taxon>
        <taxon>Biomphalaria</taxon>
    </lineage>
</organism>
<dbReference type="SMART" id="SM00409">
    <property type="entry name" value="IG"/>
    <property type="match status" value="3"/>
</dbReference>
<evidence type="ECO:0000256" key="1">
    <source>
        <dbReference type="ARBA" id="ARBA00022729"/>
    </source>
</evidence>
<accession>A0A2C9M8N4</accession>
<dbReference type="VEuPathDB" id="VectorBase:BGLB039817"/>
<sequence>MFYSAIKSHLCSFLCSEHEVSQDGSLFIPRVREGDTGAYACQGSGQVGPSVYPVYLFVGVPPSIDIPTSIIPRYPYGSTIQLICNARGSPAPTIRWERENGAAFPDQHQIRDGVLMIYNASPVDSGSYSCIASNEAGREQITFPVIVDNDFGDEIGVNYFIEGDAIELECTPESFTESATFKWSKLEGPISRYAVISNYSLHIENAKASDSGTYRCTLTAPAGSRTADFRFKVTAKPSINTFQEYTTAALGSPAQLKCNIQSSGPPRVTWIKKDGELPFPSSTSVRAGASLRLSCQLGGSYPYTVEWSKEDGVLSPQARESNGVLDIRPVTSADAGRYKCVATTDIGSSEAYADVIVVGENDGRCL</sequence>
<dbReference type="Pfam" id="PF13927">
    <property type="entry name" value="Ig_3"/>
    <property type="match status" value="3"/>
</dbReference>
<evidence type="ECO:0000259" key="5">
    <source>
        <dbReference type="PROSITE" id="PS50835"/>
    </source>
</evidence>
<keyword evidence="3" id="KW-1015">Disulfide bond</keyword>
<evidence type="ECO:0000256" key="2">
    <source>
        <dbReference type="ARBA" id="ARBA00022737"/>
    </source>
</evidence>
<evidence type="ECO:0000313" key="6">
    <source>
        <dbReference type="EnsemblMetazoa" id="BGLB039817-PA"/>
    </source>
</evidence>